<proteinExistence type="predicted"/>
<dbReference type="GO" id="GO:0016887">
    <property type="term" value="F:ATP hydrolysis activity"/>
    <property type="evidence" value="ECO:0007669"/>
    <property type="project" value="InterPro"/>
</dbReference>
<dbReference type="SUPFAM" id="SSF52540">
    <property type="entry name" value="P-loop containing nucleoside triphosphate hydrolases"/>
    <property type="match status" value="1"/>
</dbReference>
<dbReference type="GO" id="GO:0005524">
    <property type="term" value="F:ATP binding"/>
    <property type="evidence" value="ECO:0007669"/>
    <property type="project" value="UniProtKB-KW"/>
</dbReference>
<keyword evidence="2" id="KW-0067">ATP-binding</keyword>
<dbReference type="Pfam" id="PF13304">
    <property type="entry name" value="AAA_21"/>
    <property type="match status" value="1"/>
</dbReference>
<name>A0A7V1EHC9_UNCW3</name>
<sequence length="124" mass="14253">MGDLIDLYMHLKRGDTGYARSLIQDFGLEGVLNKKLHQLSAGQRTLVCNILAIASRPELLVLDEPFENVDPARVRKLISLIQDYEGELILITHQLPVLEHFPEYSLYFIFEGRMYGALRPLRKI</sequence>
<keyword evidence="2" id="KW-0547">Nucleotide-binding</keyword>
<dbReference type="PANTHER" id="PTHR43850:SF2">
    <property type="entry name" value="ABC TRANSPORTER ATP-BINDING PROTEIN MA_4021-RELATED"/>
    <property type="match status" value="1"/>
</dbReference>
<dbReference type="EMBL" id="DSKY01000009">
    <property type="protein sequence ID" value="HDY58425.1"/>
    <property type="molecule type" value="Genomic_DNA"/>
</dbReference>
<dbReference type="Gene3D" id="3.40.50.300">
    <property type="entry name" value="P-loop containing nucleotide triphosphate hydrolases"/>
    <property type="match status" value="1"/>
</dbReference>
<reference evidence="2" key="1">
    <citation type="journal article" date="2020" name="mSystems">
        <title>Genome- and Community-Level Interaction Insights into Carbon Utilization and Element Cycling Functions of Hydrothermarchaeota in Hydrothermal Sediment.</title>
        <authorList>
            <person name="Zhou Z."/>
            <person name="Liu Y."/>
            <person name="Xu W."/>
            <person name="Pan J."/>
            <person name="Luo Z.H."/>
            <person name="Li M."/>
        </authorList>
    </citation>
    <scope>NUCLEOTIDE SEQUENCE [LARGE SCALE GENOMIC DNA]</scope>
    <source>
        <strain evidence="2">SpSt-258</strain>
    </source>
</reference>
<dbReference type="InterPro" id="IPR003959">
    <property type="entry name" value="ATPase_AAA_core"/>
</dbReference>
<protein>
    <submittedName>
        <fullName evidence="2">ATP-binding cassette domain-containing protein</fullName>
    </submittedName>
</protein>
<comment type="caution">
    <text evidence="2">The sequence shown here is derived from an EMBL/GenBank/DDBJ whole genome shotgun (WGS) entry which is preliminary data.</text>
</comment>
<dbReference type="PANTHER" id="PTHR43850">
    <property type="entry name" value="ABC TRANSPORTER ATP-BINDING PROTEIN MA_4021-RELATED"/>
    <property type="match status" value="1"/>
</dbReference>
<evidence type="ECO:0000259" key="1">
    <source>
        <dbReference type="Pfam" id="PF13304"/>
    </source>
</evidence>
<feature type="domain" description="ATPase AAA-type core" evidence="1">
    <location>
        <begin position="36"/>
        <end position="97"/>
    </location>
</feature>
<accession>A0A7V1EHC9</accession>
<organism evidence="2">
    <name type="scientific">candidate division WOR-3 bacterium</name>
    <dbReference type="NCBI Taxonomy" id="2052148"/>
    <lineage>
        <taxon>Bacteria</taxon>
        <taxon>Bacteria division WOR-3</taxon>
    </lineage>
</organism>
<evidence type="ECO:0000313" key="2">
    <source>
        <dbReference type="EMBL" id="HDY58425.1"/>
    </source>
</evidence>
<dbReference type="AlphaFoldDB" id="A0A7V1EHC9"/>
<dbReference type="InterPro" id="IPR027417">
    <property type="entry name" value="P-loop_NTPase"/>
</dbReference>
<gene>
    <name evidence="2" type="ORF">ENP86_02585</name>
</gene>